<keyword evidence="4 6" id="KW-0808">Transferase</keyword>
<dbReference type="AlphaFoldDB" id="A0A8J3INL2"/>
<evidence type="ECO:0000256" key="2">
    <source>
        <dbReference type="ARBA" id="ARBA00022490"/>
    </source>
</evidence>
<evidence type="ECO:0000256" key="1">
    <source>
        <dbReference type="ARBA" id="ARBA00009741"/>
    </source>
</evidence>
<dbReference type="InterPro" id="IPR050078">
    <property type="entry name" value="Ribosomal_L11_MeTrfase_PrmA"/>
</dbReference>
<dbReference type="Pfam" id="PF06325">
    <property type="entry name" value="PrmA"/>
    <property type="match status" value="1"/>
</dbReference>
<feature type="binding site" evidence="6">
    <location>
        <position position="172"/>
    </location>
    <ligand>
        <name>S-adenosyl-L-methionine</name>
        <dbReference type="ChEBI" id="CHEBI:59789"/>
    </ligand>
</feature>
<dbReference type="GO" id="GO:0032259">
    <property type="term" value="P:methylation"/>
    <property type="evidence" value="ECO:0007669"/>
    <property type="project" value="UniProtKB-KW"/>
</dbReference>
<feature type="binding site" evidence="6">
    <location>
        <position position="241"/>
    </location>
    <ligand>
        <name>S-adenosyl-L-methionine</name>
        <dbReference type="ChEBI" id="CHEBI:59789"/>
    </ligand>
</feature>
<dbReference type="InterPro" id="IPR004498">
    <property type="entry name" value="Ribosomal_PrmA_MeTrfase"/>
</dbReference>
<keyword evidence="2 6" id="KW-0963">Cytoplasm</keyword>
<evidence type="ECO:0000256" key="3">
    <source>
        <dbReference type="ARBA" id="ARBA00022603"/>
    </source>
</evidence>
<keyword evidence="7" id="KW-0687">Ribonucleoprotein</keyword>
<comment type="function">
    <text evidence="6">Methylates ribosomal protein L11.</text>
</comment>
<evidence type="ECO:0000313" key="8">
    <source>
        <dbReference type="Proteomes" id="UP000597444"/>
    </source>
</evidence>
<reference evidence="7" key="1">
    <citation type="submission" date="2020-10" db="EMBL/GenBank/DDBJ databases">
        <title>Taxonomic study of unclassified bacteria belonging to the class Ktedonobacteria.</title>
        <authorList>
            <person name="Yabe S."/>
            <person name="Wang C.M."/>
            <person name="Zheng Y."/>
            <person name="Sakai Y."/>
            <person name="Cavaletti L."/>
            <person name="Monciardini P."/>
            <person name="Donadio S."/>
        </authorList>
    </citation>
    <scope>NUCLEOTIDE SEQUENCE</scope>
    <source>
        <strain evidence="7">ID150040</strain>
    </source>
</reference>
<dbReference type="CDD" id="cd02440">
    <property type="entry name" value="AdoMet_MTases"/>
    <property type="match status" value="1"/>
</dbReference>
<keyword evidence="3 6" id="KW-0489">Methyltransferase</keyword>
<dbReference type="GO" id="GO:0005737">
    <property type="term" value="C:cytoplasm"/>
    <property type="evidence" value="ECO:0007669"/>
    <property type="project" value="UniProtKB-SubCell"/>
</dbReference>
<dbReference type="HAMAP" id="MF_00735">
    <property type="entry name" value="Methyltr_PrmA"/>
    <property type="match status" value="1"/>
</dbReference>
<dbReference type="RefSeq" id="WP_220205016.1">
    <property type="nucleotide sequence ID" value="NZ_BNJK01000001.1"/>
</dbReference>
<comment type="catalytic activity">
    <reaction evidence="6">
        <text>L-lysyl-[protein] + 3 S-adenosyl-L-methionine = N(6),N(6),N(6)-trimethyl-L-lysyl-[protein] + 3 S-adenosyl-L-homocysteine + 3 H(+)</text>
        <dbReference type="Rhea" id="RHEA:54192"/>
        <dbReference type="Rhea" id="RHEA-COMP:9752"/>
        <dbReference type="Rhea" id="RHEA-COMP:13826"/>
        <dbReference type="ChEBI" id="CHEBI:15378"/>
        <dbReference type="ChEBI" id="CHEBI:29969"/>
        <dbReference type="ChEBI" id="CHEBI:57856"/>
        <dbReference type="ChEBI" id="CHEBI:59789"/>
        <dbReference type="ChEBI" id="CHEBI:61961"/>
    </reaction>
</comment>
<proteinExistence type="inferred from homology"/>
<keyword evidence="8" id="KW-1185">Reference proteome</keyword>
<dbReference type="NCBIfam" id="TIGR00406">
    <property type="entry name" value="prmA"/>
    <property type="match status" value="1"/>
</dbReference>
<dbReference type="EMBL" id="BNJK01000001">
    <property type="protein sequence ID" value="GHO94272.1"/>
    <property type="molecule type" value="Genomic_DNA"/>
</dbReference>
<evidence type="ECO:0000256" key="6">
    <source>
        <dbReference type="HAMAP-Rule" id="MF_00735"/>
    </source>
</evidence>
<accession>A0A8J3INL2</accession>
<comment type="similarity">
    <text evidence="1 6">Belongs to the methyltransferase superfamily. PrmA family.</text>
</comment>
<gene>
    <name evidence="6 7" type="primary">prmA</name>
    <name evidence="7" type="ORF">KSF_043200</name>
</gene>
<organism evidence="7 8">
    <name type="scientific">Reticulibacter mediterranei</name>
    <dbReference type="NCBI Taxonomy" id="2778369"/>
    <lineage>
        <taxon>Bacteria</taxon>
        <taxon>Bacillati</taxon>
        <taxon>Chloroflexota</taxon>
        <taxon>Ktedonobacteria</taxon>
        <taxon>Ktedonobacterales</taxon>
        <taxon>Reticulibacteraceae</taxon>
        <taxon>Reticulibacter</taxon>
    </lineage>
</organism>
<name>A0A8J3INL2_9CHLR</name>
<dbReference type="GO" id="GO:0008276">
    <property type="term" value="F:protein methyltransferase activity"/>
    <property type="evidence" value="ECO:0007669"/>
    <property type="project" value="UniProtKB-UniRule"/>
</dbReference>
<dbReference type="EC" id="2.1.1.-" evidence="6"/>
<comment type="subcellular location">
    <subcellularLocation>
        <location evidence="6">Cytoplasm</location>
    </subcellularLocation>
</comment>
<evidence type="ECO:0000313" key="7">
    <source>
        <dbReference type="EMBL" id="GHO94272.1"/>
    </source>
</evidence>
<keyword evidence="5 6" id="KW-0949">S-adenosyl-L-methionine</keyword>
<keyword evidence="7" id="KW-0689">Ribosomal protein</keyword>
<evidence type="ECO:0000256" key="4">
    <source>
        <dbReference type="ARBA" id="ARBA00022679"/>
    </source>
</evidence>
<dbReference type="Gene3D" id="3.40.50.150">
    <property type="entry name" value="Vaccinia Virus protein VP39"/>
    <property type="match status" value="1"/>
</dbReference>
<dbReference type="GO" id="GO:0005840">
    <property type="term" value="C:ribosome"/>
    <property type="evidence" value="ECO:0007669"/>
    <property type="project" value="UniProtKB-KW"/>
</dbReference>
<feature type="binding site" evidence="6">
    <location>
        <position position="194"/>
    </location>
    <ligand>
        <name>S-adenosyl-L-methionine</name>
        <dbReference type="ChEBI" id="CHEBI:59789"/>
    </ligand>
</feature>
<sequence>MHWLELTVKVHPDAVESVSELMSRYSSEGVVIEEPIELIEDGQAYRVREGEPVTVHAYVPMDGTEEEARQRISEGLWHFASIGAHFVGNLETKSVNEEDWANAWKEHFHVTQIGKRIIIRPSWREYTPKDEEVVITLDPGMAFGTGLHPTTRLCLEQVEQHTRPGMHVLDVGTGSGILALAAAKLGAEHVYAIDNSSVAVESATENAALNGQSERIEVVLGTLDEETAQRMAGQYDLVLANIIAHIIGSIAPQLAQVLAPDGLLIASGIIEARRQDAEAPLLEAGLELVEQRMIEDWMVLVLRKRRS</sequence>
<dbReference type="PANTHER" id="PTHR43648:SF1">
    <property type="entry name" value="ELECTRON TRANSFER FLAVOPROTEIN BETA SUBUNIT LYSINE METHYLTRANSFERASE"/>
    <property type="match status" value="1"/>
</dbReference>
<dbReference type="Proteomes" id="UP000597444">
    <property type="component" value="Unassembled WGS sequence"/>
</dbReference>
<dbReference type="InterPro" id="IPR029063">
    <property type="entry name" value="SAM-dependent_MTases_sf"/>
</dbReference>
<comment type="caution">
    <text evidence="7">The sequence shown here is derived from an EMBL/GenBank/DDBJ whole genome shotgun (WGS) entry which is preliminary data.</text>
</comment>
<feature type="binding site" evidence="6">
    <location>
        <position position="151"/>
    </location>
    <ligand>
        <name>S-adenosyl-L-methionine</name>
        <dbReference type="ChEBI" id="CHEBI:59789"/>
    </ligand>
</feature>
<protein>
    <recommendedName>
        <fullName evidence="6">Ribosomal protein L11 methyltransferase</fullName>
        <shortName evidence="6">L11 Mtase</shortName>
        <ecNumber evidence="6">2.1.1.-</ecNumber>
    </recommendedName>
</protein>
<dbReference type="PANTHER" id="PTHR43648">
    <property type="entry name" value="ELECTRON TRANSFER FLAVOPROTEIN BETA SUBUNIT LYSINE METHYLTRANSFERASE"/>
    <property type="match status" value="1"/>
</dbReference>
<dbReference type="PIRSF" id="PIRSF000401">
    <property type="entry name" value="RPL11_MTase"/>
    <property type="match status" value="1"/>
</dbReference>
<dbReference type="SUPFAM" id="SSF53335">
    <property type="entry name" value="S-adenosyl-L-methionine-dependent methyltransferases"/>
    <property type="match status" value="1"/>
</dbReference>
<evidence type="ECO:0000256" key="5">
    <source>
        <dbReference type="ARBA" id="ARBA00022691"/>
    </source>
</evidence>